<dbReference type="InterPro" id="IPR011006">
    <property type="entry name" value="CheY-like_superfamily"/>
</dbReference>
<evidence type="ECO:0000256" key="4">
    <source>
        <dbReference type="ARBA" id="ARBA00023125"/>
    </source>
</evidence>
<dbReference type="PROSITE" id="PS50110">
    <property type="entry name" value="RESPONSE_REGULATORY"/>
    <property type="match status" value="1"/>
</dbReference>
<name>A0ABP8GDQ3_9SPHI</name>
<evidence type="ECO:0000259" key="8">
    <source>
        <dbReference type="PROSITE" id="PS50110"/>
    </source>
</evidence>
<feature type="modified residue" description="4-aspartylphosphate" evidence="6">
    <location>
        <position position="51"/>
    </location>
</feature>
<dbReference type="SMART" id="SM00448">
    <property type="entry name" value="REC"/>
    <property type="match status" value="1"/>
</dbReference>
<dbReference type="Gene3D" id="6.10.250.690">
    <property type="match status" value="1"/>
</dbReference>
<evidence type="ECO:0000256" key="7">
    <source>
        <dbReference type="PROSITE-ProRule" id="PRU01091"/>
    </source>
</evidence>
<keyword evidence="1 6" id="KW-0597">Phosphoprotein</keyword>
<dbReference type="InterPro" id="IPR016032">
    <property type="entry name" value="Sig_transdc_resp-reg_C-effctor"/>
</dbReference>
<evidence type="ECO:0000313" key="11">
    <source>
        <dbReference type="Proteomes" id="UP001500582"/>
    </source>
</evidence>
<dbReference type="PROSITE" id="PS51755">
    <property type="entry name" value="OMPR_PHOB"/>
    <property type="match status" value="1"/>
</dbReference>
<dbReference type="InterPro" id="IPR001867">
    <property type="entry name" value="OmpR/PhoB-type_DNA-bd"/>
</dbReference>
<organism evidence="10 11">
    <name type="scientific">Mucilaginibacter gynuensis</name>
    <dbReference type="NCBI Taxonomy" id="1302236"/>
    <lineage>
        <taxon>Bacteria</taxon>
        <taxon>Pseudomonadati</taxon>
        <taxon>Bacteroidota</taxon>
        <taxon>Sphingobacteriia</taxon>
        <taxon>Sphingobacteriales</taxon>
        <taxon>Sphingobacteriaceae</taxon>
        <taxon>Mucilaginibacter</taxon>
    </lineage>
</organism>
<reference evidence="11" key="1">
    <citation type="journal article" date="2019" name="Int. J. Syst. Evol. Microbiol.">
        <title>The Global Catalogue of Microorganisms (GCM) 10K type strain sequencing project: providing services to taxonomists for standard genome sequencing and annotation.</title>
        <authorList>
            <consortium name="The Broad Institute Genomics Platform"/>
            <consortium name="The Broad Institute Genome Sequencing Center for Infectious Disease"/>
            <person name="Wu L."/>
            <person name="Ma J."/>
        </authorList>
    </citation>
    <scope>NUCLEOTIDE SEQUENCE [LARGE SCALE GENOMIC DNA]</scope>
    <source>
        <strain evidence="11">JCM 17705</strain>
    </source>
</reference>
<dbReference type="SUPFAM" id="SSF46894">
    <property type="entry name" value="C-terminal effector domain of the bipartite response regulators"/>
    <property type="match status" value="1"/>
</dbReference>
<protein>
    <submittedName>
        <fullName evidence="10">Response regulator transcription factor</fullName>
    </submittedName>
</protein>
<evidence type="ECO:0000256" key="6">
    <source>
        <dbReference type="PROSITE-ProRule" id="PRU00169"/>
    </source>
</evidence>
<dbReference type="SUPFAM" id="SSF52172">
    <property type="entry name" value="CheY-like"/>
    <property type="match status" value="1"/>
</dbReference>
<gene>
    <name evidence="10" type="ORF">GCM10023149_22080</name>
</gene>
<dbReference type="SMART" id="SM00862">
    <property type="entry name" value="Trans_reg_C"/>
    <property type="match status" value="1"/>
</dbReference>
<dbReference type="CDD" id="cd00383">
    <property type="entry name" value="trans_reg_C"/>
    <property type="match status" value="1"/>
</dbReference>
<comment type="caution">
    <text evidence="10">The sequence shown here is derived from an EMBL/GenBank/DDBJ whole genome shotgun (WGS) entry which is preliminary data.</text>
</comment>
<dbReference type="InterPro" id="IPR001789">
    <property type="entry name" value="Sig_transdc_resp-reg_receiver"/>
</dbReference>
<evidence type="ECO:0000313" key="10">
    <source>
        <dbReference type="EMBL" id="GAA4322018.1"/>
    </source>
</evidence>
<dbReference type="PANTHER" id="PTHR48111">
    <property type="entry name" value="REGULATOR OF RPOS"/>
    <property type="match status" value="1"/>
</dbReference>
<feature type="domain" description="OmpR/PhoB-type" evidence="9">
    <location>
        <begin position="126"/>
        <end position="226"/>
    </location>
</feature>
<keyword evidence="3" id="KW-0805">Transcription regulation</keyword>
<evidence type="ECO:0000256" key="2">
    <source>
        <dbReference type="ARBA" id="ARBA00023012"/>
    </source>
</evidence>
<dbReference type="InterPro" id="IPR036388">
    <property type="entry name" value="WH-like_DNA-bd_sf"/>
</dbReference>
<dbReference type="PANTHER" id="PTHR48111:SF22">
    <property type="entry name" value="REGULATOR OF RPOS"/>
    <property type="match status" value="1"/>
</dbReference>
<evidence type="ECO:0000256" key="1">
    <source>
        <dbReference type="ARBA" id="ARBA00022553"/>
    </source>
</evidence>
<evidence type="ECO:0000256" key="5">
    <source>
        <dbReference type="ARBA" id="ARBA00023163"/>
    </source>
</evidence>
<keyword evidence="11" id="KW-1185">Reference proteome</keyword>
<feature type="DNA-binding region" description="OmpR/PhoB-type" evidence="7">
    <location>
        <begin position="126"/>
        <end position="226"/>
    </location>
</feature>
<sequence length="231" mass="26009">MKVLALEDNKELAGSIHDFLSMAGYICELAENVAQAKNKLLSFAYDCILLDIMLPDGSGLDLLKFIKAEKIQSGVLIISAKEALDDKIKGLESGADDYLTKPFHLSELHARLRAIYRRKHSNGNNSNIISFNEISLNTDTIQAFINNQLLDITRKEFELLMYFVVNKNRVLSKQAIAAHLWGDYTDNLANLDFVYQHVKNLRKKISLLNGADYIDTVYGLGYRFTAAETEA</sequence>
<proteinExistence type="predicted"/>
<dbReference type="Pfam" id="PF00486">
    <property type="entry name" value="Trans_reg_C"/>
    <property type="match status" value="1"/>
</dbReference>
<dbReference type="Pfam" id="PF00072">
    <property type="entry name" value="Response_reg"/>
    <property type="match status" value="1"/>
</dbReference>
<dbReference type="Gene3D" id="1.10.10.10">
    <property type="entry name" value="Winged helix-like DNA-binding domain superfamily/Winged helix DNA-binding domain"/>
    <property type="match status" value="1"/>
</dbReference>
<dbReference type="Gene3D" id="3.40.50.2300">
    <property type="match status" value="1"/>
</dbReference>
<evidence type="ECO:0000259" key="9">
    <source>
        <dbReference type="PROSITE" id="PS51755"/>
    </source>
</evidence>
<feature type="domain" description="Response regulatory" evidence="8">
    <location>
        <begin position="2"/>
        <end position="116"/>
    </location>
</feature>
<evidence type="ECO:0000256" key="3">
    <source>
        <dbReference type="ARBA" id="ARBA00023015"/>
    </source>
</evidence>
<keyword evidence="5" id="KW-0804">Transcription</keyword>
<dbReference type="Proteomes" id="UP001500582">
    <property type="component" value="Unassembled WGS sequence"/>
</dbReference>
<dbReference type="RefSeq" id="WP_345211125.1">
    <property type="nucleotide sequence ID" value="NZ_BAABFT010000005.1"/>
</dbReference>
<dbReference type="EMBL" id="BAABFT010000005">
    <property type="protein sequence ID" value="GAA4322018.1"/>
    <property type="molecule type" value="Genomic_DNA"/>
</dbReference>
<keyword evidence="2" id="KW-0902">Two-component regulatory system</keyword>
<keyword evidence="4 7" id="KW-0238">DNA-binding</keyword>
<dbReference type="InterPro" id="IPR039420">
    <property type="entry name" value="WalR-like"/>
</dbReference>
<accession>A0ABP8GDQ3</accession>